<feature type="region of interest" description="Disordered" evidence="4">
    <location>
        <begin position="306"/>
        <end position="342"/>
    </location>
</feature>
<dbReference type="InterPro" id="IPR019819">
    <property type="entry name" value="Carboxylesterase_B_CS"/>
</dbReference>
<dbReference type="InterPro" id="IPR002018">
    <property type="entry name" value="CarbesteraseB"/>
</dbReference>
<dbReference type="RefSeq" id="WP_378260157.1">
    <property type="nucleotide sequence ID" value="NZ_JBHUKR010000002.1"/>
</dbReference>
<reference evidence="7" key="1">
    <citation type="journal article" date="2019" name="Int. J. Syst. Evol. Microbiol.">
        <title>The Global Catalogue of Microorganisms (GCM) 10K type strain sequencing project: providing services to taxonomists for standard genome sequencing and annotation.</title>
        <authorList>
            <consortium name="The Broad Institute Genomics Platform"/>
            <consortium name="The Broad Institute Genome Sequencing Center for Infectious Disease"/>
            <person name="Wu L."/>
            <person name="Ma J."/>
        </authorList>
    </citation>
    <scope>NUCLEOTIDE SEQUENCE [LARGE SCALE GENOMIC DNA]</scope>
    <source>
        <strain evidence="7">CGMCC 4.7645</strain>
    </source>
</reference>
<dbReference type="PROSITE" id="PS00122">
    <property type="entry name" value="CARBOXYLESTERASE_B_1"/>
    <property type="match status" value="1"/>
</dbReference>
<evidence type="ECO:0000256" key="2">
    <source>
        <dbReference type="ARBA" id="ARBA00022801"/>
    </source>
</evidence>
<dbReference type="Pfam" id="PF00135">
    <property type="entry name" value="COesterase"/>
    <property type="match status" value="2"/>
</dbReference>
<feature type="compositionally biased region" description="Basic and acidic residues" evidence="4">
    <location>
        <begin position="330"/>
        <end position="342"/>
    </location>
</feature>
<comment type="caution">
    <text evidence="6">The sequence shown here is derived from an EMBL/GenBank/DDBJ whole genome shotgun (WGS) entry which is preliminary data.</text>
</comment>
<proteinExistence type="inferred from homology"/>
<keyword evidence="7" id="KW-1185">Reference proteome</keyword>
<dbReference type="InterPro" id="IPR019826">
    <property type="entry name" value="Carboxylesterase_B_AS"/>
</dbReference>
<dbReference type="Gene3D" id="3.40.50.1820">
    <property type="entry name" value="alpha/beta hydrolase"/>
    <property type="match status" value="1"/>
</dbReference>
<sequence length="480" mass="50706">MNGSAHVVRTSGGRLRSSSSPDAAVQAFAGIPFAEAPVGDRRWRPASGVPTWDGVRAANRPGPAPVQAQPRMRSVLYQSNFADPTGLVMSEDCLYLNVWTPSLSAQDRLPVMVWIPGGANRFGHGGQAIYDGRRLAARGIVVVTVNYRLGPLGFLAHPDLTAESAHSASGNYALSDILASLRWVNDNVAAFGGDPARVTVAGSSAGARHVSHLMVSPQAEGLFGQAIGQSGGPAAGARQRVASLAEAEGDGIRFAESRGVRTIADLRQLSALDVAVGGEAEAVVDGWLLDHDPAAVFSSGGQRSAPLLVGSNDDEGSPYASNHVTGPAEEPARPDQSLPDRRTIGSDRFIRPALTWARAHASVGNNVWFYRFSCEPPVPIGDLVEPPLDGLSTYGAYHTAELAYVWDNLDTKPWAWTARDRSTADLMASAWVRFVQTGDPSIPGRLTWTPLAARGEGAAMQFAPHGVSAVELSAANETIR</sequence>
<comment type="similarity">
    <text evidence="1 3">Belongs to the type-B carboxylesterase/lipase family.</text>
</comment>
<organism evidence="6 7">
    <name type="scientific">Amycolatopsis pigmentata</name>
    <dbReference type="NCBI Taxonomy" id="450801"/>
    <lineage>
        <taxon>Bacteria</taxon>
        <taxon>Bacillati</taxon>
        <taxon>Actinomycetota</taxon>
        <taxon>Actinomycetes</taxon>
        <taxon>Pseudonocardiales</taxon>
        <taxon>Pseudonocardiaceae</taxon>
        <taxon>Amycolatopsis</taxon>
    </lineage>
</organism>
<evidence type="ECO:0000313" key="7">
    <source>
        <dbReference type="Proteomes" id="UP001597417"/>
    </source>
</evidence>
<evidence type="ECO:0000256" key="1">
    <source>
        <dbReference type="ARBA" id="ARBA00005964"/>
    </source>
</evidence>
<accession>A0ABW5FL49</accession>
<protein>
    <recommendedName>
        <fullName evidence="3">Carboxylic ester hydrolase</fullName>
        <ecNumber evidence="3">3.1.1.-</ecNumber>
    </recommendedName>
</protein>
<dbReference type="SUPFAM" id="SSF53474">
    <property type="entry name" value="alpha/beta-Hydrolases"/>
    <property type="match status" value="1"/>
</dbReference>
<dbReference type="PROSITE" id="PS00941">
    <property type="entry name" value="CARBOXYLESTERASE_B_2"/>
    <property type="match status" value="1"/>
</dbReference>
<dbReference type="InterPro" id="IPR029058">
    <property type="entry name" value="AB_hydrolase_fold"/>
</dbReference>
<dbReference type="InterPro" id="IPR050309">
    <property type="entry name" value="Type-B_Carboxylest/Lipase"/>
</dbReference>
<evidence type="ECO:0000259" key="5">
    <source>
        <dbReference type="Pfam" id="PF00135"/>
    </source>
</evidence>
<feature type="region of interest" description="Disordered" evidence="4">
    <location>
        <begin position="49"/>
        <end position="69"/>
    </location>
</feature>
<gene>
    <name evidence="6" type="ORF">ACFSXZ_00880</name>
</gene>
<evidence type="ECO:0000256" key="4">
    <source>
        <dbReference type="SAM" id="MobiDB-lite"/>
    </source>
</evidence>
<evidence type="ECO:0000313" key="6">
    <source>
        <dbReference type="EMBL" id="MFD2414880.1"/>
    </source>
</evidence>
<dbReference type="PANTHER" id="PTHR11559">
    <property type="entry name" value="CARBOXYLESTERASE"/>
    <property type="match status" value="1"/>
</dbReference>
<dbReference type="EC" id="3.1.1.-" evidence="3"/>
<dbReference type="EMBL" id="JBHUKR010000002">
    <property type="protein sequence ID" value="MFD2414880.1"/>
    <property type="molecule type" value="Genomic_DNA"/>
</dbReference>
<evidence type="ECO:0000256" key="3">
    <source>
        <dbReference type="RuleBase" id="RU361235"/>
    </source>
</evidence>
<feature type="domain" description="Carboxylesterase type B" evidence="5">
    <location>
        <begin position="6"/>
        <end position="326"/>
    </location>
</feature>
<feature type="region of interest" description="Disordered" evidence="4">
    <location>
        <begin position="1"/>
        <end position="21"/>
    </location>
</feature>
<dbReference type="Proteomes" id="UP001597417">
    <property type="component" value="Unassembled WGS sequence"/>
</dbReference>
<name>A0ABW5FL49_9PSEU</name>
<keyword evidence="2 3" id="KW-0378">Hydrolase</keyword>
<feature type="compositionally biased region" description="Low complexity" evidence="4">
    <location>
        <begin position="11"/>
        <end position="20"/>
    </location>
</feature>
<feature type="domain" description="Carboxylesterase type B" evidence="5">
    <location>
        <begin position="349"/>
        <end position="459"/>
    </location>
</feature>